<evidence type="ECO:0000256" key="2">
    <source>
        <dbReference type="ARBA" id="ARBA00022559"/>
    </source>
</evidence>
<keyword evidence="11" id="KW-1185">Reference proteome</keyword>
<comment type="function">
    <text evidence="8">Thiol-specific peroxidase that catalyzes the reduction of hydrogen peroxide and organic hydroperoxides to water and alcohols, respectively. Plays a role in cell protection against oxidative stress by detoxifying peroxides.</text>
</comment>
<evidence type="ECO:0000256" key="7">
    <source>
        <dbReference type="PIRSR" id="PIRSR637944-1"/>
    </source>
</evidence>
<dbReference type="PROSITE" id="PS51352">
    <property type="entry name" value="THIOREDOXIN_2"/>
    <property type="match status" value="1"/>
</dbReference>
<evidence type="ECO:0000256" key="8">
    <source>
        <dbReference type="RuleBase" id="RU366011"/>
    </source>
</evidence>
<dbReference type="InterPro" id="IPR036249">
    <property type="entry name" value="Thioredoxin-like_sf"/>
</dbReference>
<reference evidence="10" key="1">
    <citation type="submission" date="2022-07" db="EMBL/GenBank/DDBJ databases">
        <title>Phylogenomic reconstructions and comparative analyses of Kickxellomycotina fungi.</title>
        <authorList>
            <person name="Reynolds N.K."/>
            <person name="Stajich J.E."/>
            <person name="Barry K."/>
            <person name="Grigoriev I.V."/>
            <person name="Crous P."/>
            <person name="Smith M.E."/>
        </authorList>
    </citation>
    <scope>NUCLEOTIDE SEQUENCE</scope>
    <source>
        <strain evidence="10">NBRC 105413</strain>
    </source>
</reference>
<evidence type="ECO:0000256" key="4">
    <source>
        <dbReference type="ARBA" id="ARBA00023002"/>
    </source>
</evidence>
<dbReference type="InterPro" id="IPR013766">
    <property type="entry name" value="Thioredoxin_domain"/>
</dbReference>
<evidence type="ECO:0000259" key="9">
    <source>
        <dbReference type="PROSITE" id="PS51352"/>
    </source>
</evidence>
<dbReference type="GO" id="GO:0042744">
    <property type="term" value="P:hydrogen peroxide catabolic process"/>
    <property type="evidence" value="ECO:0007669"/>
    <property type="project" value="TreeGrafter"/>
</dbReference>
<evidence type="ECO:0000256" key="6">
    <source>
        <dbReference type="ARBA" id="ARBA00079296"/>
    </source>
</evidence>
<dbReference type="Pfam" id="PF08534">
    <property type="entry name" value="Redoxin"/>
    <property type="match status" value="1"/>
</dbReference>
<sequence>MAIQVGDTIPNCTLTYAPFNAENPKACALPQQIQTHTAFKGKKVVLFAVPGAFTPTCSEGHMPEYAQRVNEIKGKGVDVVACVATNDPFVLDAWGKTFNVKDSILMLSDANGEFGSAIGLINDGTKNRMGPLRLARFAMVIDDLKVVYLGAEPARGVTVSGASSVIAKL</sequence>
<dbReference type="FunFam" id="3.40.30.10:FF:000020">
    <property type="entry name" value="Peroxiredoxin"/>
    <property type="match status" value="1"/>
</dbReference>
<dbReference type="EMBL" id="JANBOH010000178">
    <property type="protein sequence ID" value="KAJ1644283.1"/>
    <property type="molecule type" value="Genomic_DNA"/>
</dbReference>
<dbReference type="SUPFAM" id="SSF52833">
    <property type="entry name" value="Thioredoxin-like"/>
    <property type="match status" value="1"/>
</dbReference>
<evidence type="ECO:0000313" key="10">
    <source>
        <dbReference type="EMBL" id="KAJ1644283.1"/>
    </source>
</evidence>
<keyword evidence="5 8" id="KW-0676">Redox-active center</keyword>
<dbReference type="InterPro" id="IPR037944">
    <property type="entry name" value="PRX5-like"/>
</dbReference>
<dbReference type="Gene3D" id="3.40.30.10">
    <property type="entry name" value="Glutaredoxin"/>
    <property type="match status" value="1"/>
</dbReference>
<evidence type="ECO:0000313" key="11">
    <source>
        <dbReference type="Proteomes" id="UP001145021"/>
    </source>
</evidence>
<evidence type="ECO:0000256" key="5">
    <source>
        <dbReference type="ARBA" id="ARBA00023284"/>
    </source>
</evidence>
<dbReference type="GO" id="GO:0005739">
    <property type="term" value="C:mitochondrion"/>
    <property type="evidence" value="ECO:0007669"/>
    <property type="project" value="TreeGrafter"/>
</dbReference>
<dbReference type="PANTHER" id="PTHR10430">
    <property type="entry name" value="PEROXIREDOXIN"/>
    <property type="match status" value="1"/>
</dbReference>
<dbReference type="GO" id="GO:0034599">
    <property type="term" value="P:cellular response to oxidative stress"/>
    <property type="evidence" value="ECO:0007669"/>
    <property type="project" value="InterPro"/>
</dbReference>
<dbReference type="InterPro" id="IPR013740">
    <property type="entry name" value="Redoxin"/>
</dbReference>
<gene>
    <name evidence="10" type="primary">AHP1_1</name>
    <name evidence="10" type="ORF">LPJ64_004034</name>
</gene>
<feature type="domain" description="Thioredoxin" evidence="9">
    <location>
        <begin position="3"/>
        <end position="169"/>
    </location>
</feature>
<keyword evidence="4 8" id="KW-0560">Oxidoreductase</keyword>
<dbReference type="Proteomes" id="UP001145021">
    <property type="component" value="Unassembled WGS sequence"/>
</dbReference>
<dbReference type="PANTHER" id="PTHR10430:SF16">
    <property type="entry name" value="PEROXIREDOXIN-5, MITOCHONDRIAL"/>
    <property type="match status" value="1"/>
</dbReference>
<dbReference type="GO" id="GO:0008379">
    <property type="term" value="F:thioredoxin peroxidase activity"/>
    <property type="evidence" value="ECO:0007669"/>
    <property type="project" value="InterPro"/>
</dbReference>
<dbReference type="AlphaFoldDB" id="A0A9W7XJX3"/>
<evidence type="ECO:0000256" key="3">
    <source>
        <dbReference type="ARBA" id="ARBA00022862"/>
    </source>
</evidence>
<feature type="active site" description="Cysteine sulfenic acid (-SOH) intermediate" evidence="7">
    <location>
        <position position="57"/>
    </location>
</feature>
<comment type="caution">
    <text evidence="10">The sequence shown here is derived from an EMBL/GenBank/DDBJ whole genome shotgun (WGS) entry which is preliminary data.</text>
</comment>
<dbReference type="CDD" id="cd03013">
    <property type="entry name" value="PRX5_like"/>
    <property type="match status" value="1"/>
</dbReference>
<organism evidence="10 11">
    <name type="scientific">Coemansia asiatica</name>
    <dbReference type="NCBI Taxonomy" id="1052880"/>
    <lineage>
        <taxon>Eukaryota</taxon>
        <taxon>Fungi</taxon>
        <taxon>Fungi incertae sedis</taxon>
        <taxon>Zoopagomycota</taxon>
        <taxon>Kickxellomycotina</taxon>
        <taxon>Kickxellomycetes</taxon>
        <taxon>Kickxellales</taxon>
        <taxon>Kickxellaceae</taxon>
        <taxon>Coemansia</taxon>
    </lineage>
</organism>
<accession>A0A9W7XJX3</accession>
<comment type="similarity">
    <text evidence="1 8">Belongs to the peroxiredoxin family. Prx5 subfamily.</text>
</comment>
<keyword evidence="2 8" id="KW-0575">Peroxidase</keyword>
<dbReference type="GO" id="GO:0045454">
    <property type="term" value="P:cell redox homeostasis"/>
    <property type="evidence" value="ECO:0007669"/>
    <property type="project" value="TreeGrafter"/>
</dbReference>
<dbReference type="GO" id="GO:0005777">
    <property type="term" value="C:peroxisome"/>
    <property type="evidence" value="ECO:0007669"/>
    <property type="project" value="TreeGrafter"/>
</dbReference>
<name>A0A9W7XJX3_9FUNG</name>
<protein>
    <recommendedName>
        <fullName evidence="6">Thioredoxin-dependent peroxiredoxin</fullName>
    </recommendedName>
</protein>
<evidence type="ECO:0000256" key="1">
    <source>
        <dbReference type="ARBA" id="ARBA00010505"/>
    </source>
</evidence>
<proteinExistence type="inferred from homology"/>
<keyword evidence="3 8" id="KW-0049">Antioxidant</keyword>